<evidence type="ECO:0000256" key="6">
    <source>
        <dbReference type="ARBA" id="ARBA00022837"/>
    </source>
</evidence>
<reference evidence="11 12" key="1">
    <citation type="submission" date="2020-04" db="EMBL/GenBank/DDBJ databases">
        <title>Genome sequencing of novel species.</title>
        <authorList>
            <person name="Heo J."/>
            <person name="Kim S.-J."/>
            <person name="Kim J.-S."/>
            <person name="Hong S.-B."/>
            <person name="Kwon S.-W."/>
        </authorList>
    </citation>
    <scope>NUCLEOTIDE SEQUENCE [LARGE SCALE GENOMIC DNA]</scope>
    <source>
        <strain evidence="11 12">AF9R3</strain>
    </source>
</reference>
<dbReference type="EMBL" id="CP051684">
    <property type="protein sequence ID" value="QJD89557.1"/>
    <property type="molecule type" value="Genomic_DNA"/>
</dbReference>
<gene>
    <name evidence="11" type="ORF">HH213_05220</name>
</gene>
<keyword evidence="4" id="KW-0479">Metal-binding</keyword>
<evidence type="ECO:0000259" key="10">
    <source>
        <dbReference type="Pfam" id="PF22842"/>
    </source>
</evidence>
<evidence type="ECO:0000313" key="12">
    <source>
        <dbReference type="Proteomes" id="UP000503117"/>
    </source>
</evidence>
<evidence type="ECO:0000256" key="3">
    <source>
        <dbReference type="ARBA" id="ARBA00022525"/>
    </source>
</evidence>
<dbReference type="Gene3D" id="2.160.20.10">
    <property type="entry name" value="Single-stranded right-handed beta-helix, Pectin lyase-like"/>
    <property type="match status" value="1"/>
</dbReference>
<keyword evidence="12" id="KW-1185">Reference proteome</keyword>
<keyword evidence="7" id="KW-0456">Lyase</keyword>
<comment type="cofactor">
    <cofactor evidence="1">
        <name>Ca(2+)</name>
        <dbReference type="ChEBI" id="CHEBI:29108"/>
    </cofactor>
</comment>
<dbReference type="PANTHER" id="PTHR40088:SF1">
    <property type="entry name" value="PECTATE LYASE PEL9"/>
    <property type="match status" value="1"/>
</dbReference>
<evidence type="ECO:0000256" key="9">
    <source>
        <dbReference type="SAM" id="SignalP"/>
    </source>
</evidence>
<feature type="chain" id="PRO_5045697969" evidence="9">
    <location>
        <begin position="22"/>
        <end position="546"/>
    </location>
</feature>
<evidence type="ECO:0000256" key="7">
    <source>
        <dbReference type="ARBA" id="ARBA00023239"/>
    </source>
</evidence>
<dbReference type="SUPFAM" id="SSF51126">
    <property type="entry name" value="Pectin lyase-like"/>
    <property type="match status" value="1"/>
</dbReference>
<sequence length="546" mass="57277">MSKWHKGAALAAFALTSAAQAATYYVAPGGNDSNAGTLAAPWQSIARAQAAAAPGDTIYFRGGDYVYTGTIASCASQTDVVNAITLDKSGAQDQPIRYWAYPGETPVFDFTPIKENCRVKGFNVTASYLHLKGLELKGAPQQPGNLLNNESWGIWVKGSYNTFEALNTHHHMGPGFFLSNGSYNLVLNVDLHHNYDPYSKSGAGQNADGFGAHIKAGNPGNVFRGCRAWANTDDGFDLINAYSPVLIENSWAWQHGYLPGTFTSLAAGNGNGFKVGGYSGVYQPNAPVHTVRFSVAFKNKANGFYANHHPVANLYYNNTSIANGAGFNFLGIDSANAAISLGVARNNLAVENTPIASAGGADTAYNSWSLPVSVTAADFQSVSTTGWDTPRQPDGSLPLLPYLHLAAGSDLIDKGVNLGLPYSGTAPDLGAFEGSARVSLLTDVTASVKVVQSGLTLDRATQKSKGTVSFTNTSNAIISGNLLFRADYLTEGVTLDNQSGVQGGSPTLALPVSVLAPGQTASVTTIFNNPNRASVGYLPKLIAGTP</sequence>
<comment type="similarity">
    <text evidence="8">Belongs to the polysaccharide lyase 9 family.</text>
</comment>
<keyword evidence="6" id="KW-0106">Calcium</keyword>
<proteinExistence type="inferred from homology"/>
<dbReference type="Pfam" id="PF22842">
    <property type="entry name" value="Pel9A-like_beta_helix"/>
    <property type="match status" value="1"/>
</dbReference>
<dbReference type="InterPro" id="IPR053868">
    <property type="entry name" value="Pel9A-like_beta_helix"/>
</dbReference>
<dbReference type="Proteomes" id="UP000503117">
    <property type="component" value="Chromosome"/>
</dbReference>
<name>A0ABX6M5H5_9BURK</name>
<dbReference type="InterPro" id="IPR052052">
    <property type="entry name" value="Polysaccharide_Lyase_9"/>
</dbReference>
<evidence type="ECO:0000256" key="4">
    <source>
        <dbReference type="ARBA" id="ARBA00022723"/>
    </source>
</evidence>
<feature type="signal peptide" evidence="9">
    <location>
        <begin position="1"/>
        <end position="21"/>
    </location>
</feature>
<dbReference type="InterPro" id="IPR012334">
    <property type="entry name" value="Pectin_lyas_fold"/>
</dbReference>
<organism evidence="11 12">
    <name type="scientific">Duganella dendranthematis</name>
    <dbReference type="NCBI Taxonomy" id="2728021"/>
    <lineage>
        <taxon>Bacteria</taxon>
        <taxon>Pseudomonadati</taxon>
        <taxon>Pseudomonadota</taxon>
        <taxon>Betaproteobacteria</taxon>
        <taxon>Burkholderiales</taxon>
        <taxon>Oxalobacteraceae</taxon>
        <taxon>Telluria group</taxon>
        <taxon>Duganella</taxon>
    </lineage>
</organism>
<evidence type="ECO:0000313" key="11">
    <source>
        <dbReference type="EMBL" id="QJD89557.1"/>
    </source>
</evidence>
<dbReference type="InterPro" id="IPR011050">
    <property type="entry name" value="Pectin_lyase_fold/virulence"/>
</dbReference>
<accession>A0ABX6M5H5</accession>
<keyword evidence="5 9" id="KW-0732">Signal</keyword>
<dbReference type="PANTHER" id="PTHR40088">
    <property type="entry name" value="PECTATE LYASE (EUROFUNG)"/>
    <property type="match status" value="1"/>
</dbReference>
<comment type="subcellular location">
    <subcellularLocation>
        <location evidence="2">Secreted</location>
    </subcellularLocation>
</comment>
<evidence type="ECO:0000256" key="8">
    <source>
        <dbReference type="ARBA" id="ARBA00038263"/>
    </source>
</evidence>
<protein>
    <submittedName>
        <fullName evidence="11">Right-handed parallel beta-helix repeat-containing protein</fullName>
    </submittedName>
</protein>
<feature type="domain" description="Pel9A-like right handed beta-helix region" evidence="10">
    <location>
        <begin position="18"/>
        <end position="339"/>
    </location>
</feature>
<evidence type="ECO:0000256" key="1">
    <source>
        <dbReference type="ARBA" id="ARBA00001913"/>
    </source>
</evidence>
<keyword evidence="3" id="KW-0964">Secreted</keyword>
<evidence type="ECO:0000256" key="2">
    <source>
        <dbReference type="ARBA" id="ARBA00004613"/>
    </source>
</evidence>
<dbReference type="RefSeq" id="WP_169111203.1">
    <property type="nucleotide sequence ID" value="NZ_CP051684.1"/>
</dbReference>
<evidence type="ECO:0000256" key="5">
    <source>
        <dbReference type="ARBA" id="ARBA00022729"/>
    </source>
</evidence>